<organism evidence="1 2">
    <name type="scientific">Ectocarpus siliculosus</name>
    <name type="common">Brown alga</name>
    <name type="synonym">Conferva siliculosa</name>
    <dbReference type="NCBI Taxonomy" id="2880"/>
    <lineage>
        <taxon>Eukaryota</taxon>
        <taxon>Sar</taxon>
        <taxon>Stramenopiles</taxon>
        <taxon>Ochrophyta</taxon>
        <taxon>PX clade</taxon>
        <taxon>Phaeophyceae</taxon>
        <taxon>Ectocarpales</taxon>
        <taxon>Ectocarpaceae</taxon>
        <taxon>Ectocarpus</taxon>
    </lineage>
</organism>
<dbReference type="AlphaFoldDB" id="D7FUX2"/>
<gene>
    <name evidence="1" type="ORF">Esi_0280_0034</name>
</gene>
<evidence type="ECO:0000313" key="1">
    <source>
        <dbReference type="EMBL" id="CBJ31778.1"/>
    </source>
</evidence>
<dbReference type="EMBL" id="FN648465">
    <property type="protein sequence ID" value="CBJ31778.1"/>
    <property type="molecule type" value="Genomic_DNA"/>
</dbReference>
<accession>D7FUX2</accession>
<evidence type="ECO:0000313" key="2">
    <source>
        <dbReference type="Proteomes" id="UP000002630"/>
    </source>
</evidence>
<keyword evidence="2" id="KW-1185">Reference proteome</keyword>
<sequence>MRRASASGQRHGLDRLCSERRLLHAQACRCLLSPTNPVGRRGVFMVERPDQRGHLPKSGERATSRHVLRWTARRSSKGCSW</sequence>
<protein>
    <submittedName>
        <fullName evidence="1">Uncharacterized protein</fullName>
    </submittedName>
</protein>
<reference evidence="1 2" key="1">
    <citation type="journal article" date="2010" name="Nature">
        <title>The Ectocarpus genome and the independent evolution of multicellularity in brown algae.</title>
        <authorList>
            <person name="Cock J.M."/>
            <person name="Sterck L."/>
            <person name="Rouze P."/>
            <person name="Scornet D."/>
            <person name="Allen A.E."/>
            <person name="Amoutzias G."/>
            <person name="Anthouard V."/>
            <person name="Artiguenave F."/>
            <person name="Aury J.M."/>
            <person name="Badger J.H."/>
            <person name="Beszteri B."/>
            <person name="Billiau K."/>
            <person name="Bonnet E."/>
            <person name="Bothwell J.H."/>
            <person name="Bowler C."/>
            <person name="Boyen C."/>
            <person name="Brownlee C."/>
            <person name="Carrano C.J."/>
            <person name="Charrier B."/>
            <person name="Cho G.Y."/>
            <person name="Coelho S.M."/>
            <person name="Collen J."/>
            <person name="Corre E."/>
            <person name="Da Silva C."/>
            <person name="Delage L."/>
            <person name="Delaroque N."/>
            <person name="Dittami S.M."/>
            <person name="Doulbeau S."/>
            <person name="Elias M."/>
            <person name="Farnham G."/>
            <person name="Gachon C.M."/>
            <person name="Gschloessl B."/>
            <person name="Heesch S."/>
            <person name="Jabbari K."/>
            <person name="Jubin C."/>
            <person name="Kawai H."/>
            <person name="Kimura K."/>
            <person name="Kloareg B."/>
            <person name="Kupper F.C."/>
            <person name="Lang D."/>
            <person name="Le Bail A."/>
            <person name="Leblanc C."/>
            <person name="Lerouge P."/>
            <person name="Lohr M."/>
            <person name="Lopez P.J."/>
            <person name="Martens C."/>
            <person name="Maumus F."/>
            <person name="Michel G."/>
            <person name="Miranda-Saavedra D."/>
            <person name="Morales J."/>
            <person name="Moreau H."/>
            <person name="Motomura T."/>
            <person name="Nagasato C."/>
            <person name="Napoli C.A."/>
            <person name="Nelson D.R."/>
            <person name="Nyvall-Collen P."/>
            <person name="Peters A.F."/>
            <person name="Pommier C."/>
            <person name="Potin P."/>
            <person name="Poulain J."/>
            <person name="Quesneville H."/>
            <person name="Read B."/>
            <person name="Rensing S.A."/>
            <person name="Ritter A."/>
            <person name="Rousvoal S."/>
            <person name="Samanta M."/>
            <person name="Samson G."/>
            <person name="Schroeder D.C."/>
            <person name="Segurens B."/>
            <person name="Strittmatter M."/>
            <person name="Tonon T."/>
            <person name="Tregear J.W."/>
            <person name="Valentin K."/>
            <person name="von Dassow P."/>
            <person name="Yamagishi T."/>
            <person name="Van de Peer Y."/>
            <person name="Wincker P."/>
        </authorList>
    </citation>
    <scope>NUCLEOTIDE SEQUENCE [LARGE SCALE GENOMIC DNA]</scope>
    <source>
        <strain evidence="2">Ec32 / CCAP1310/4</strain>
    </source>
</reference>
<proteinExistence type="predicted"/>
<dbReference type="InParanoid" id="D7FUX2"/>
<name>D7FUX2_ECTSI</name>
<dbReference type="EMBL" id="FN649752">
    <property type="protein sequence ID" value="CBJ31778.1"/>
    <property type="molecule type" value="Genomic_DNA"/>
</dbReference>
<dbReference type="Proteomes" id="UP000002630">
    <property type="component" value="Linkage Group LG27"/>
</dbReference>